<dbReference type="Gene3D" id="3.30.2010.10">
    <property type="entry name" value="Metalloproteases ('zincins'), catalytic domain"/>
    <property type="match status" value="1"/>
</dbReference>
<evidence type="ECO:0000313" key="5">
    <source>
        <dbReference type="Proteomes" id="UP000676194"/>
    </source>
</evidence>
<dbReference type="PANTHER" id="PTHR34978">
    <property type="entry name" value="POSSIBLE SENSOR-TRANSDUCER PROTEIN BLAR"/>
    <property type="match status" value="1"/>
</dbReference>
<dbReference type="Pfam" id="PF05569">
    <property type="entry name" value="Peptidase_M56"/>
    <property type="match status" value="1"/>
</dbReference>
<feature type="compositionally biased region" description="Gly residues" evidence="1">
    <location>
        <begin position="564"/>
        <end position="594"/>
    </location>
</feature>
<evidence type="ECO:0000259" key="3">
    <source>
        <dbReference type="Pfam" id="PF05569"/>
    </source>
</evidence>
<name>A0A8E6EUI9_9BACT</name>
<feature type="compositionally biased region" description="Gly residues" evidence="1">
    <location>
        <begin position="532"/>
        <end position="547"/>
    </location>
</feature>
<evidence type="ECO:0000313" key="4">
    <source>
        <dbReference type="EMBL" id="QVL31465.1"/>
    </source>
</evidence>
<feature type="transmembrane region" description="Helical" evidence="2">
    <location>
        <begin position="355"/>
        <end position="375"/>
    </location>
</feature>
<feature type="region of interest" description="Disordered" evidence="1">
    <location>
        <begin position="378"/>
        <end position="413"/>
    </location>
</feature>
<keyword evidence="2" id="KW-1133">Transmembrane helix</keyword>
<dbReference type="InterPro" id="IPR008756">
    <property type="entry name" value="Peptidase_M56"/>
</dbReference>
<gene>
    <name evidence="4" type="ORF">KIH39_21855</name>
</gene>
<keyword evidence="5" id="KW-1185">Reference proteome</keyword>
<dbReference type="Proteomes" id="UP000676194">
    <property type="component" value="Chromosome"/>
</dbReference>
<feature type="transmembrane region" description="Helical" evidence="2">
    <location>
        <begin position="156"/>
        <end position="176"/>
    </location>
</feature>
<dbReference type="CDD" id="cd07341">
    <property type="entry name" value="M56_BlaR1_MecR1_like"/>
    <property type="match status" value="1"/>
</dbReference>
<protein>
    <recommendedName>
        <fullName evidence="3">Peptidase M56 domain-containing protein</fullName>
    </recommendedName>
</protein>
<evidence type="ECO:0000256" key="2">
    <source>
        <dbReference type="SAM" id="Phobius"/>
    </source>
</evidence>
<accession>A0A8E6EUI9</accession>
<keyword evidence="2" id="KW-0472">Membrane</keyword>
<keyword evidence="2" id="KW-0812">Transmembrane</keyword>
<feature type="compositionally biased region" description="Low complexity" evidence="1">
    <location>
        <begin position="378"/>
        <end position="388"/>
    </location>
</feature>
<feature type="domain" description="Peptidase M56" evidence="3">
    <location>
        <begin position="135"/>
        <end position="344"/>
    </location>
</feature>
<organism evidence="4 5">
    <name type="scientific">Telmatocola sphagniphila</name>
    <dbReference type="NCBI Taxonomy" id="1123043"/>
    <lineage>
        <taxon>Bacteria</taxon>
        <taxon>Pseudomonadati</taxon>
        <taxon>Planctomycetota</taxon>
        <taxon>Planctomycetia</taxon>
        <taxon>Gemmatales</taxon>
        <taxon>Gemmataceae</taxon>
    </lineage>
</organism>
<sequence length="654" mass="69887">MNSLIELQLRNALAASLLAVIVWGVCRFVKRPAVQHTLWMLVLLRLFMPPIWAVELPHWPTREPEVLAKVKPPEIPVEKPVQNTEPDPRDLIEPNLAANTNIPTLPETAFDQQESILPDVTAATSVPQVAEEKPALVLAEPQESTPRISFTLWDQILTIWLAGFLILLTLGLYRVLQFQRLLRLAEPADGDLHARLDRLAAQLRLRNTPPILMVAGTLPPMLWQGKIIFPRQLKALLSPAECDAVLLHELAHLSRGDGWVRYLEWTASLVYWWFPLVRFIRKQLRAAEELSCDEVVIARLPERKAYATALVETAGFLNGPCLAVPQLASGAGPVLSLQRRIVMIMQSNNRRRSRTAWLFSLALGVGGLTLSPIYAQQPAPAAPSGIPATRAEAPSDPRAKEQSTEDRIRETDNRIRDLQRQLAEEQRKLAQERAQKPKGTPEEIEKARKELTEIQTTLREMNQKMIKAMNHLMELEGRSGAAGGFAFGGGTAGGGGFGGSFGGFRGPGDGGFGGPGGGFGGLGGGGGGGGGGFGGGAIGGRNTGGSTGPTPPAPPAATTPAPGGRLGGPGGPPGMTGPGASGAPSMGGPGGFAGPGAPSADANPDAFGQPSSTRRASSPENARVQSELAQMKKEMSDLRNMMMEMREMLKAKKP</sequence>
<reference evidence="4" key="1">
    <citation type="submission" date="2021-05" db="EMBL/GenBank/DDBJ databases">
        <title>Complete genome sequence of the cellulolytic planctomycete Telmatocola sphagniphila SP2T and characterization of the first cellulase from planctomycetes.</title>
        <authorList>
            <person name="Rakitin A.L."/>
            <person name="Beletsky A.V."/>
            <person name="Naumoff D.G."/>
            <person name="Kulichevskaya I.S."/>
            <person name="Mardanov A.V."/>
            <person name="Ravin N.V."/>
            <person name="Dedysh S.N."/>
        </authorList>
    </citation>
    <scope>NUCLEOTIDE SEQUENCE</scope>
    <source>
        <strain evidence="4">SP2T</strain>
    </source>
</reference>
<dbReference type="InterPro" id="IPR052173">
    <property type="entry name" value="Beta-lactam_resp_regulator"/>
</dbReference>
<dbReference type="AlphaFoldDB" id="A0A8E6EUI9"/>
<evidence type="ECO:0000256" key="1">
    <source>
        <dbReference type="SAM" id="MobiDB-lite"/>
    </source>
</evidence>
<dbReference type="KEGG" id="tsph:KIH39_21855"/>
<feature type="compositionally biased region" description="Polar residues" evidence="1">
    <location>
        <begin position="609"/>
        <end position="628"/>
    </location>
</feature>
<dbReference type="RefSeq" id="WP_213495356.1">
    <property type="nucleotide sequence ID" value="NZ_CP074694.1"/>
</dbReference>
<proteinExistence type="predicted"/>
<dbReference type="EMBL" id="CP074694">
    <property type="protein sequence ID" value="QVL31465.1"/>
    <property type="molecule type" value="Genomic_DNA"/>
</dbReference>
<feature type="region of interest" description="Disordered" evidence="1">
    <location>
        <begin position="532"/>
        <end position="630"/>
    </location>
</feature>
<feature type="compositionally biased region" description="Basic and acidic residues" evidence="1">
    <location>
        <begin position="393"/>
        <end position="413"/>
    </location>
</feature>
<dbReference type="PANTHER" id="PTHR34978:SF3">
    <property type="entry name" value="SLR0241 PROTEIN"/>
    <property type="match status" value="1"/>
</dbReference>